<dbReference type="OrthoDB" id="5168289at2"/>
<organism evidence="6 7">
    <name type="scientific">Amycolatopsis alba DSM 44262</name>
    <dbReference type="NCBI Taxonomy" id="1125972"/>
    <lineage>
        <taxon>Bacteria</taxon>
        <taxon>Bacillati</taxon>
        <taxon>Actinomycetota</taxon>
        <taxon>Actinomycetes</taxon>
        <taxon>Pseudonocardiales</taxon>
        <taxon>Pseudonocardiaceae</taxon>
        <taxon>Amycolatopsis</taxon>
    </lineage>
</organism>
<dbReference type="PANTHER" id="PTHR30168:SF0">
    <property type="entry name" value="INNER MEMBRANE PROTEIN"/>
    <property type="match status" value="1"/>
</dbReference>
<evidence type="ECO:0000256" key="2">
    <source>
        <dbReference type="ARBA" id="ARBA00022692"/>
    </source>
</evidence>
<dbReference type="PROSITE" id="PS51257">
    <property type="entry name" value="PROKAR_LIPOPROTEIN"/>
    <property type="match status" value="1"/>
</dbReference>
<protein>
    <submittedName>
        <fullName evidence="6">Aminopeptidase</fullName>
    </submittedName>
</protein>
<keyword evidence="6" id="KW-0031">Aminopeptidase</keyword>
<feature type="region of interest" description="Disordered" evidence="5">
    <location>
        <begin position="326"/>
        <end position="349"/>
    </location>
</feature>
<dbReference type="SUPFAM" id="SSF55486">
    <property type="entry name" value="Metalloproteases ('zincins'), catalytic domain"/>
    <property type="match status" value="1"/>
</dbReference>
<gene>
    <name evidence="6" type="ORF">CFP75_40860</name>
</gene>
<dbReference type="EMBL" id="NMQU01000171">
    <property type="protein sequence ID" value="OXM42878.1"/>
    <property type="molecule type" value="Genomic_DNA"/>
</dbReference>
<evidence type="ECO:0000313" key="7">
    <source>
        <dbReference type="Proteomes" id="UP000215563"/>
    </source>
</evidence>
<keyword evidence="2" id="KW-0812">Transmembrane</keyword>
<evidence type="ECO:0000313" key="6">
    <source>
        <dbReference type="EMBL" id="OXM42878.1"/>
    </source>
</evidence>
<name>A0A229R8A4_AMYAL</name>
<dbReference type="Proteomes" id="UP000215563">
    <property type="component" value="Unassembled WGS sequence"/>
</dbReference>
<dbReference type="GO" id="GO:0004177">
    <property type="term" value="F:aminopeptidase activity"/>
    <property type="evidence" value="ECO:0007669"/>
    <property type="project" value="UniProtKB-KW"/>
</dbReference>
<dbReference type="InterPro" id="IPR007343">
    <property type="entry name" value="Uncharacterised_pept_Zn_put"/>
</dbReference>
<feature type="region of interest" description="Disordered" evidence="5">
    <location>
        <begin position="34"/>
        <end position="77"/>
    </location>
</feature>
<evidence type="ECO:0000256" key="5">
    <source>
        <dbReference type="SAM" id="MobiDB-lite"/>
    </source>
</evidence>
<sequence>MKMIQGGLRGFRRPALIAIVAVVALGLSACNDKGGTSAGKEGSQPGAGDIAGLPVTHFESGLKPDAPKPDLQVRNEDGSEDDQLAIAAIADAQTYWTEVMPRDFGQQYEPLKSLLSYSARSDDEDTKCGSVKGLVNAFYCPPDDSVAWDRGVLLPMLRERFGKMASAVVLAHELGHAVQYRLGEKANIKKNTPSIVKEQQADCFAGGYFRWVAEEKSKFYRLSTSEGLNQVMASLFLIRDQAGTSATKQGAHGTAFDRTYAFQVGFEKGPKECAAMNEENIKARITERPFDKGDKGKGDAKLDAEIIGILKKSLDEAFKGAGVPGPEITEDGNGSCSGGPSTPPASYCPSNNTVSIDMAKLRELAQPVDQEAEWKSGQSEGKGDFAAFSEIASRYAMGIQKGVGASIDNANAGLRTACLVGAWAKASSVPGGTLRLSAGDLDEAISDLLSPDSLVSADVNGKRVDNGFERIEALRKGYLESSSVCSTQYG</sequence>
<keyword evidence="7" id="KW-1185">Reference proteome</keyword>
<comment type="subcellular location">
    <subcellularLocation>
        <location evidence="1">Membrane</location>
        <topology evidence="1">Single-pass membrane protein</topology>
    </subcellularLocation>
</comment>
<evidence type="ECO:0000256" key="1">
    <source>
        <dbReference type="ARBA" id="ARBA00004167"/>
    </source>
</evidence>
<dbReference type="GO" id="GO:0016020">
    <property type="term" value="C:membrane"/>
    <property type="evidence" value="ECO:0007669"/>
    <property type="project" value="UniProtKB-SubCell"/>
</dbReference>
<evidence type="ECO:0000256" key="3">
    <source>
        <dbReference type="ARBA" id="ARBA00022989"/>
    </source>
</evidence>
<dbReference type="PANTHER" id="PTHR30168">
    <property type="entry name" value="PUTATIVE MEMBRANE PROTEIN YPFJ"/>
    <property type="match status" value="1"/>
</dbReference>
<dbReference type="Pfam" id="PF04228">
    <property type="entry name" value="Zn_peptidase"/>
    <property type="match status" value="1"/>
</dbReference>
<keyword evidence="3" id="KW-1133">Transmembrane helix</keyword>
<feature type="compositionally biased region" description="Basic and acidic residues" evidence="5">
    <location>
        <begin position="60"/>
        <end position="77"/>
    </location>
</feature>
<comment type="caution">
    <text evidence="6">The sequence shown here is derived from an EMBL/GenBank/DDBJ whole genome shotgun (WGS) entry which is preliminary data.</text>
</comment>
<reference evidence="6 7" key="1">
    <citation type="submission" date="2017-07" db="EMBL/GenBank/DDBJ databases">
        <title>Amycolatopsis alba DSM 44262 Genome sequencing and assembly.</title>
        <authorList>
            <person name="Kaur N."/>
            <person name="Mayilraj S."/>
        </authorList>
    </citation>
    <scope>NUCLEOTIDE SEQUENCE [LARGE SCALE GENOMIC DNA]</scope>
    <source>
        <strain evidence="6 7">DSM 44262</strain>
    </source>
</reference>
<keyword evidence="6" id="KW-0378">Hydrolase</keyword>
<keyword evidence="4" id="KW-0472">Membrane</keyword>
<proteinExistence type="predicted"/>
<dbReference type="AlphaFoldDB" id="A0A229R8A4"/>
<keyword evidence="6" id="KW-0645">Protease</keyword>
<accession>A0A229R8A4</accession>
<evidence type="ECO:0000256" key="4">
    <source>
        <dbReference type="ARBA" id="ARBA00023136"/>
    </source>
</evidence>